<organism evidence="2 3">
    <name type="scientific">Bacillus cereus</name>
    <dbReference type="NCBI Taxonomy" id="1396"/>
    <lineage>
        <taxon>Bacteria</taxon>
        <taxon>Bacillati</taxon>
        <taxon>Bacillota</taxon>
        <taxon>Bacilli</taxon>
        <taxon>Bacillales</taxon>
        <taxon>Bacillaceae</taxon>
        <taxon>Bacillus</taxon>
        <taxon>Bacillus cereus group</taxon>
    </lineage>
</organism>
<accession>A0A9X8NST7</accession>
<reference evidence="2 3" key="1">
    <citation type="submission" date="2019-01" db="EMBL/GenBank/DDBJ databases">
        <title>Draft genome sequence of heavy metal resistant Bacillus cereus NWUAB01.</title>
        <authorList>
            <person name="Babalola O."/>
            <person name="Aremu B.R."/>
            <person name="Ayangbenro A.S."/>
        </authorList>
    </citation>
    <scope>NUCLEOTIDE SEQUENCE [LARGE SCALE GENOMIC DNA]</scope>
    <source>
        <strain evidence="2 3">NWUAB01</strain>
    </source>
</reference>
<sequence>MHLNEKYCCEKCFEDQYVKDFIIESGISGEICSYCGSIDVPVLDIGELSESFSKLLVYYKESEPNEHYDPHNFDVLDLGSSLWELVQEDWNMFSELTDEKLLYDIINYDRDYLSDGHITGLVFFSRPGDSWMHERAADEWDMLARILKHTNRYFPSNTTDYFYSHDYLLKQLEYHFTSIITTVDPSDEFFRARIGEFEHNKDLNAPPEDKILKSGRANPVGIRVLYSAIDIETAIAEVRPWKSATVTIASVKPTQSLKLVDLSKTSELRKKVTQSFFSVNNMKEQLDALDLLLCLDEALSKPVFPDVSELEYIPSQYLTEFIKSLGYDGVIFRSSLGPGENYVFFNWEKFHPLRDKLEINIIKHFEVNGLKYDFSIKQ</sequence>
<dbReference type="Proteomes" id="UP000253597">
    <property type="component" value="Unassembled WGS sequence"/>
</dbReference>
<feature type="domain" description="RES" evidence="1">
    <location>
        <begin position="202"/>
        <end position="361"/>
    </location>
</feature>
<gene>
    <name evidence="2" type="ORF">DR116_0029760</name>
</gene>
<name>A0A9X8NST7_BACCE</name>
<dbReference type="EMBL" id="QNGD03000023">
    <property type="protein sequence ID" value="RWQ69854.1"/>
    <property type="molecule type" value="Genomic_DNA"/>
</dbReference>
<dbReference type="AlphaFoldDB" id="A0A9X8NST7"/>
<evidence type="ECO:0000259" key="1">
    <source>
        <dbReference type="SMART" id="SM00953"/>
    </source>
</evidence>
<evidence type="ECO:0000313" key="2">
    <source>
        <dbReference type="EMBL" id="RWQ69854.1"/>
    </source>
</evidence>
<proteinExistence type="predicted"/>
<dbReference type="InterPro" id="IPR014914">
    <property type="entry name" value="RES_dom"/>
</dbReference>
<comment type="caution">
    <text evidence="2">The sequence shown here is derived from an EMBL/GenBank/DDBJ whole genome shotgun (WGS) entry which is preliminary data.</text>
</comment>
<dbReference type="SMART" id="SM00953">
    <property type="entry name" value="RES"/>
    <property type="match status" value="1"/>
</dbReference>
<dbReference type="Pfam" id="PF08808">
    <property type="entry name" value="RES"/>
    <property type="match status" value="1"/>
</dbReference>
<protein>
    <submittedName>
        <fullName evidence="2">RES domain-containing protein</fullName>
    </submittedName>
</protein>
<evidence type="ECO:0000313" key="3">
    <source>
        <dbReference type="Proteomes" id="UP000253597"/>
    </source>
</evidence>
<dbReference type="RefSeq" id="WP_113303525.1">
    <property type="nucleotide sequence ID" value="NZ_QNGD03000023.1"/>
</dbReference>